<sequence length="136" mass="15576">MVKTQWHNAKRHCMVAGHGDLVDIRDQWKQDYVLRCLANHTNVPSIWLGLKDSEKEGATAEGQFTNPSKLQKDTTINTPEVVREWGRMIDLQAISTKMGCAPILNLLQRARQLGETEEELNQMNTTYKALQRKTIE</sequence>
<dbReference type="InterPro" id="IPR016187">
    <property type="entry name" value="CTDL_fold"/>
</dbReference>
<dbReference type="SUPFAM" id="SSF56436">
    <property type="entry name" value="C-type lectin-like"/>
    <property type="match status" value="1"/>
</dbReference>
<dbReference type="Gene3D" id="3.10.100.10">
    <property type="entry name" value="Mannose-Binding Protein A, subunit A"/>
    <property type="match status" value="1"/>
</dbReference>
<reference evidence="2" key="1">
    <citation type="journal article" date="2019" name="bioRxiv">
        <title>The Genome of the Zebra Mussel, Dreissena polymorpha: A Resource for Invasive Species Research.</title>
        <authorList>
            <person name="McCartney M.A."/>
            <person name="Auch B."/>
            <person name="Kono T."/>
            <person name="Mallez S."/>
            <person name="Zhang Y."/>
            <person name="Obille A."/>
            <person name="Becker A."/>
            <person name="Abrahante J.E."/>
            <person name="Garbe J."/>
            <person name="Badalamenti J.P."/>
            <person name="Herman A."/>
            <person name="Mangelson H."/>
            <person name="Liachko I."/>
            <person name="Sullivan S."/>
            <person name="Sone E.D."/>
            <person name="Koren S."/>
            <person name="Silverstein K.A.T."/>
            <person name="Beckman K.B."/>
            <person name="Gohl D.M."/>
        </authorList>
    </citation>
    <scope>NUCLEOTIDE SEQUENCE</scope>
    <source>
        <strain evidence="2">Duluth1</strain>
        <tissue evidence="2">Whole animal</tissue>
    </source>
</reference>
<comment type="caution">
    <text evidence="2">The sequence shown here is derived from an EMBL/GenBank/DDBJ whole genome shotgun (WGS) entry which is preliminary data.</text>
</comment>
<feature type="domain" description="C-type lectin" evidence="1">
    <location>
        <begin position="3"/>
        <end position="69"/>
    </location>
</feature>
<evidence type="ECO:0000259" key="1">
    <source>
        <dbReference type="Pfam" id="PF00059"/>
    </source>
</evidence>
<reference evidence="2" key="2">
    <citation type="submission" date="2020-11" db="EMBL/GenBank/DDBJ databases">
        <authorList>
            <person name="McCartney M.A."/>
            <person name="Auch B."/>
            <person name="Kono T."/>
            <person name="Mallez S."/>
            <person name="Becker A."/>
            <person name="Gohl D.M."/>
            <person name="Silverstein K.A.T."/>
            <person name="Koren S."/>
            <person name="Bechman K.B."/>
            <person name="Herman A."/>
            <person name="Abrahante J.E."/>
            <person name="Garbe J."/>
        </authorList>
    </citation>
    <scope>NUCLEOTIDE SEQUENCE</scope>
    <source>
        <strain evidence="2">Duluth1</strain>
        <tissue evidence="2">Whole animal</tissue>
    </source>
</reference>
<evidence type="ECO:0000313" key="2">
    <source>
        <dbReference type="EMBL" id="KAH3828452.1"/>
    </source>
</evidence>
<proteinExistence type="predicted"/>
<dbReference type="EMBL" id="JAIWYP010000005">
    <property type="protein sequence ID" value="KAH3828452.1"/>
    <property type="molecule type" value="Genomic_DNA"/>
</dbReference>
<dbReference type="Pfam" id="PF00059">
    <property type="entry name" value="Lectin_C"/>
    <property type="match status" value="1"/>
</dbReference>
<dbReference type="CDD" id="cd00037">
    <property type="entry name" value="CLECT"/>
    <property type="match status" value="1"/>
</dbReference>
<dbReference type="InterPro" id="IPR016186">
    <property type="entry name" value="C-type_lectin-like/link_sf"/>
</dbReference>
<dbReference type="InterPro" id="IPR001304">
    <property type="entry name" value="C-type_lectin-like"/>
</dbReference>
<dbReference type="AlphaFoldDB" id="A0A9D4HAZ1"/>
<evidence type="ECO:0000313" key="3">
    <source>
        <dbReference type="Proteomes" id="UP000828390"/>
    </source>
</evidence>
<dbReference type="Proteomes" id="UP000828390">
    <property type="component" value="Unassembled WGS sequence"/>
</dbReference>
<protein>
    <recommendedName>
        <fullName evidence="1">C-type lectin domain-containing protein</fullName>
    </recommendedName>
</protein>
<accession>A0A9D4HAZ1</accession>
<organism evidence="2 3">
    <name type="scientific">Dreissena polymorpha</name>
    <name type="common">Zebra mussel</name>
    <name type="synonym">Mytilus polymorpha</name>
    <dbReference type="NCBI Taxonomy" id="45954"/>
    <lineage>
        <taxon>Eukaryota</taxon>
        <taxon>Metazoa</taxon>
        <taxon>Spiralia</taxon>
        <taxon>Lophotrochozoa</taxon>
        <taxon>Mollusca</taxon>
        <taxon>Bivalvia</taxon>
        <taxon>Autobranchia</taxon>
        <taxon>Heteroconchia</taxon>
        <taxon>Euheterodonta</taxon>
        <taxon>Imparidentia</taxon>
        <taxon>Neoheterodontei</taxon>
        <taxon>Myida</taxon>
        <taxon>Dreissenoidea</taxon>
        <taxon>Dreissenidae</taxon>
        <taxon>Dreissena</taxon>
    </lineage>
</organism>
<gene>
    <name evidence="2" type="ORF">DPMN_130421</name>
</gene>
<keyword evidence="3" id="KW-1185">Reference proteome</keyword>
<name>A0A9D4HAZ1_DREPO</name>